<reference evidence="2 3" key="1">
    <citation type="submission" date="2022-10" db="EMBL/GenBank/DDBJ databases">
        <title>Marinomonas transparenta sp. nov. and Marinomonas sargassi sp. nov., isolated from marine alga (Sargassum natans (L.) Gaillon).</title>
        <authorList>
            <person name="Wang Y."/>
        </authorList>
    </citation>
    <scope>NUCLEOTIDE SEQUENCE [LARGE SCALE GENOMIC DNA]</scope>
    <source>
        <strain evidence="2 3">C2222</strain>
    </source>
</reference>
<dbReference type="RefSeq" id="WP_263531006.1">
    <property type="nucleotide sequence ID" value="NZ_JAOVZB010000005.1"/>
</dbReference>
<feature type="transmembrane region" description="Helical" evidence="1">
    <location>
        <begin position="107"/>
        <end position="130"/>
    </location>
</feature>
<feature type="transmembrane region" description="Helical" evidence="1">
    <location>
        <begin position="142"/>
        <end position="167"/>
    </location>
</feature>
<keyword evidence="1" id="KW-1133">Transmembrane helix</keyword>
<dbReference type="EMBL" id="JAOVZB010000005">
    <property type="protein sequence ID" value="MCV2403629.1"/>
    <property type="molecule type" value="Genomic_DNA"/>
</dbReference>
<proteinExistence type="predicted"/>
<feature type="transmembrane region" description="Helical" evidence="1">
    <location>
        <begin position="80"/>
        <end position="101"/>
    </location>
</feature>
<dbReference type="InterPro" id="IPR018750">
    <property type="entry name" value="DUF2306_membrane"/>
</dbReference>
<keyword evidence="3" id="KW-1185">Reference proteome</keyword>
<feature type="transmembrane region" description="Helical" evidence="1">
    <location>
        <begin position="7"/>
        <end position="27"/>
    </location>
</feature>
<gene>
    <name evidence="2" type="ORF">OFY17_12175</name>
</gene>
<dbReference type="Proteomes" id="UP001209713">
    <property type="component" value="Unassembled WGS sequence"/>
</dbReference>
<keyword evidence="1" id="KW-0812">Transmembrane</keyword>
<evidence type="ECO:0000313" key="2">
    <source>
        <dbReference type="EMBL" id="MCV2403629.1"/>
    </source>
</evidence>
<evidence type="ECO:0000313" key="3">
    <source>
        <dbReference type="Proteomes" id="UP001209713"/>
    </source>
</evidence>
<dbReference type="Pfam" id="PF10067">
    <property type="entry name" value="DUF2306"/>
    <property type="match status" value="1"/>
</dbReference>
<evidence type="ECO:0000256" key="1">
    <source>
        <dbReference type="SAM" id="Phobius"/>
    </source>
</evidence>
<feature type="transmembrane region" description="Helical" evidence="1">
    <location>
        <begin position="173"/>
        <end position="193"/>
    </location>
</feature>
<comment type="caution">
    <text evidence="2">The sequence shown here is derived from an EMBL/GenBank/DDBJ whole genome shotgun (WGS) entry which is preliminary data.</text>
</comment>
<feature type="transmembrane region" description="Helical" evidence="1">
    <location>
        <begin position="47"/>
        <end position="68"/>
    </location>
</feature>
<sequence length="198" mass="22188">MFTSRSAFYVMAIACLLIALPSYRFLFLGLSDAFAVMPNHLAEHLTAFVLHITFSPMALILGVIQFSAKIRSNLPTLHRWVGRAYGVCILIGGLSGLIVSLNAERGIVAAVGFSLLSALWVLTTVIGIQYARNGNFVEHRRWMIRSFALTFAGVTFRVELLAFILMGVQYVEASVYIAWLCWVPNLLIVEYWLRKGRK</sequence>
<keyword evidence="1" id="KW-0472">Membrane</keyword>
<protein>
    <submittedName>
        <fullName evidence="2">DUF2306 domain-containing protein</fullName>
    </submittedName>
</protein>
<organism evidence="2 3">
    <name type="scientific">Marinomonas sargassi</name>
    <dbReference type="NCBI Taxonomy" id="2984494"/>
    <lineage>
        <taxon>Bacteria</taxon>
        <taxon>Pseudomonadati</taxon>
        <taxon>Pseudomonadota</taxon>
        <taxon>Gammaproteobacteria</taxon>
        <taxon>Oceanospirillales</taxon>
        <taxon>Oceanospirillaceae</taxon>
        <taxon>Marinomonas</taxon>
    </lineage>
</organism>
<name>A0ABT2YUQ0_9GAMM</name>
<accession>A0ABT2YUQ0</accession>